<keyword evidence="1" id="KW-0812">Transmembrane</keyword>
<keyword evidence="1" id="KW-0472">Membrane</keyword>
<dbReference type="RefSeq" id="WP_119586808.1">
    <property type="nucleotide sequence ID" value="NZ_CAWODQ010000024.1"/>
</dbReference>
<dbReference type="Proteomes" id="UP000286576">
    <property type="component" value="Unassembled WGS sequence"/>
</dbReference>
<dbReference type="GO" id="GO:0008168">
    <property type="term" value="F:methyltransferase activity"/>
    <property type="evidence" value="ECO:0007669"/>
    <property type="project" value="UniProtKB-KW"/>
</dbReference>
<dbReference type="AlphaFoldDB" id="A0A418NRC2"/>
<dbReference type="NCBIfam" id="TIGR03054">
    <property type="entry name" value="photo_alph_chp1"/>
    <property type="match status" value="1"/>
</dbReference>
<accession>A0A418NRC2</accession>
<dbReference type="GO" id="GO:0032259">
    <property type="term" value="P:methylation"/>
    <property type="evidence" value="ECO:0007669"/>
    <property type="project" value="UniProtKB-KW"/>
</dbReference>
<evidence type="ECO:0000313" key="2">
    <source>
        <dbReference type="EMBL" id="RIV85616.1"/>
    </source>
</evidence>
<organism evidence="2 3">
    <name type="scientific">Aurantiacibacter zhengii</name>
    <dbReference type="NCBI Taxonomy" id="2307003"/>
    <lineage>
        <taxon>Bacteria</taxon>
        <taxon>Pseudomonadati</taxon>
        <taxon>Pseudomonadota</taxon>
        <taxon>Alphaproteobacteria</taxon>
        <taxon>Sphingomonadales</taxon>
        <taxon>Erythrobacteraceae</taxon>
        <taxon>Aurantiacibacter</taxon>
    </lineage>
</organism>
<feature type="transmembrane region" description="Helical" evidence="1">
    <location>
        <begin position="22"/>
        <end position="45"/>
    </location>
</feature>
<dbReference type="EMBL" id="QXFL01000004">
    <property type="protein sequence ID" value="RIV85616.1"/>
    <property type="molecule type" value="Genomic_DNA"/>
</dbReference>
<protein>
    <submittedName>
        <fullName evidence="2">Phosphonoacetaldehyde methylase</fullName>
    </submittedName>
</protein>
<keyword evidence="2" id="KW-0808">Transferase</keyword>
<keyword evidence="2" id="KW-0489">Methyltransferase</keyword>
<sequence length="168" mass="17546">MTHAAHHQGHGHSHENTVPRPALFLVGGLVFASLTMTALVTTGWLEREAVPTAVRAEANVAPVTTRHLTFADLADGGVRIAEAGSDNEVALITSDTTGSGFIRGVLRGLARERRMQGIGAAPPFALTLWEDGSLSLTDEATGRIIELGGFGPDNRAAFIALLPEGTAS</sequence>
<comment type="caution">
    <text evidence="2">The sequence shown here is derived from an EMBL/GenBank/DDBJ whole genome shotgun (WGS) entry which is preliminary data.</text>
</comment>
<keyword evidence="3" id="KW-1185">Reference proteome</keyword>
<evidence type="ECO:0000256" key="1">
    <source>
        <dbReference type="SAM" id="Phobius"/>
    </source>
</evidence>
<gene>
    <name evidence="2" type="ORF">D2V07_09705</name>
</gene>
<reference evidence="2 3" key="1">
    <citation type="submission" date="2018-08" db="EMBL/GenBank/DDBJ databases">
        <title>Erythrobacter zhengii sp.nov., a bacterium isolated from deep-sea sediment.</title>
        <authorList>
            <person name="Fang C."/>
            <person name="Wu Y.-H."/>
            <person name="Sun C."/>
            <person name="Wang H."/>
            <person name="Cheng H."/>
            <person name="Meng F.-X."/>
            <person name="Wang C.-S."/>
            <person name="Xu X.-W."/>
        </authorList>
    </citation>
    <scope>NUCLEOTIDE SEQUENCE [LARGE SCALE GENOMIC DNA]</scope>
    <source>
        <strain evidence="2 3">V18</strain>
    </source>
</reference>
<dbReference type="InterPro" id="IPR017495">
    <property type="entry name" value="PuhC"/>
</dbReference>
<evidence type="ECO:0000313" key="3">
    <source>
        <dbReference type="Proteomes" id="UP000286576"/>
    </source>
</evidence>
<proteinExistence type="predicted"/>
<dbReference type="OrthoDB" id="7848123at2"/>
<name>A0A418NRC2_9SPHN</name>
<keyword evidence="1" id="KW-1133">Transmembrane helix</keyword>